<dbReference type="WBParaSite" id="PS1159_v2.g13411.t1">
    <property type="protein sequence ID" value="PS1159_v2.g13411.t1"/>
    <property type="gene ID" value="PS1159_v2.g13411"/>
</dbReference>
<protein>
    <submittedName>
        <fullName evidence="2">BACK domain-containing protein</fullName>
    </submittedName>
</protein>
<proteinExistence type="predicted"/>
<accession>A0AC35F3B0</accession>
<organism evidence="1 2">
    <name type="scientific">Panagrolaimus sp. PS1159</name>
    <dbReference type="NCBI Taxonomy" id="55785"/>
    <lineage>
        <taxon>Eukaryota</taxon>
        <taxon>Metazoa</taxon>
        <taxon>Ecdysozoa</taxon>
        <taxon>Nematoda</taxon>
        <taxon>Chromadorea</taxon>
        <taxon>Rhabditida</taxon>
        <taxon>Tylenchina</taxon>
        <taxon>Panagrolaimomorpha</taxon>
        <taxon>Panagrolaimoidea</taxon>
        <taxon>Panagrolaimidae</taxon>
        <taxon>Panagrolaimus</taxon>
    </lineage>
</organism>
<reference evidence="2" key="1">
    <citation type="submission" date="2022-11" db="UniProtKB">
        <authorList>
            <consortium name="WormBaseParasite"/>
        </authorList>
    </citation>
    <scope>IDENTIFICATION</scope>
</reference>
<evidence type="ECO:0000313" key="1">
    <source>
        <dbReference type="Proteomes" id="UP000887580"/>
    </source>
</evidence>
<name>A0AC35F3B0_9BILA</name>
<sequence>MAQEYLPATSKLLQKCVETLVIQHFDAPLAFQKNDGTLEWISSELVMEIVKRRSQNGMISEDSIFKKVFEWAENECHRKNERFPTAEDIQEIMLPLMPYFYLSKLNPLTMATIIKANKLIPNEQLINYLSQHLVETFERPCCGRPFCHRGGRGSGGEHADLRFLPPRGGRGRRGFI</sequence>
<evidence type="ECO:0000313" key="2">
    <source>
        <dbReference type="WBParaSite" id="PS1159_v2.g13411.t1"/>
    </source>
</evidence>
<dbReference type="Proteomes" id="UP000887580">
    <property type="component" value="Unplaced"/>
</dbReference>